<dbReference type="AlphaFoldDB" id="A0A017T5L6"/>
<dbReference type="PANTHER" id="PTHR43464:SF23">
    <property type="entry name" value="JUVENILE HORMONE ACID O-METHYLTRANSFERASE"/>
    <property type="match status" value="1"/>
</dbReference>
<accession>A0A017T5L6</accession>
<dbReference type="Proteomes" id="UP000019678">
    <property type="component" value="Unassembled WGS sequence"/>
</dbReference>
<dbReference type="SUPFAM" id="SSF53335">
    <property type="entry name" value="S-adenosyl-L-methionine-dependent methyltransferases"/>
    <property type="match status" value="1"/>
</dbReference>
<dbReference type="GO" id="GO:0032259">
    <property type="term" value="P:methylation"/>
    <property type="evidence" value="ECO:0007669"/>
    <property type="project" value="UniProtKB-KW"/>
</dbReference>
<dbReference type="RefSeq" id="WP_044244119.1">
    <property type="nucleotide sequence ID" value="NZ_ASRX01000033.1"/>
</dbReference>
<name>A0A017T5L6_9BACT</name>
<keyword evidence="3" id="KW-1185">Reference proteome</keyword>
<dbReference type="OrthoDB" id="5522265at2"/>
<dbReference type="Pfam" id="PF08241">
    <property type="entry name" value="Methyltransf_11"/>
    <property type="match status" value="1"/>
</dbReference>
<comment type="caution">
    <text evidence="2">The sequence shown here is derived from an EMBL/GenBank/DDBJ whole genome shotgun (WGS) entry which is preliminary data.</text>
</comment>
<dbReference type="InterPro" id="IPR013216">
    <property type="entry name" value="Methyltransf_11"/>
</dbReference>
<evidence type="ECO:0000313" key="3">
    <source>
        <dbReference type="Proteomes" id="UP000019678"/>
    </source>
</evidence>
<dbReference type="InterPro" id="IPR029063">
    <property type="entry name" value="SAM-dependent_MTases_sf"/>
</dbReference>
<dbReference type="PANTHER" id="PTHR43464">
    <property type="entry name" value="METHYLTRANSFERASE"/>
    <property type="match status" value="1"/>
</dbReference>
<reference evidence="2 3" key="1">
    <citation type="submission" date="2013-05" db="EMBL/GenBank/DDBJ databases">
        <title>Genome assembly of Chondromyces apiculatus DSM 436.</title>
        <authorList>
            <person name="Sharma G."/>
            <person name="Khatri I."/>
            <person name="Kaur C."/>
            <person name="Mayilraj S."/>
            <person name="Subramanian S."/>
        </authorList>
    </citation>
    <scope>NUCLEOTIDE SEQUENCE [LARGE SCALE GENOMIC DNA]</scope>
    <source>
        <strain evidence="2 3">DSM 436</strain>
    </source>
</reference>
<proteinExistence type="predicted"/>
<keyword evidence="2" id="KW-0808">Transferase</keyword>
<dbReference type="EMBL" id="ASRX01000033">
    <property type="protein sequence ID" value="EYF04524.1"/>
    <property type="molecule type" value="Genomic_DNA"/>
</dbReference>
<dbReference type="eggNOG" id="COG2226">
    <property type="taxonomic scope" value="Bacteria"/>
</dbReference>
<dbReference type="CDD" id="cd02440">
    <property type="entry name" value="AdoMet_MTases"/>
    <property type="match status" value="1"/>
</dbReference>
<feature type="domain" description="Methyltransferase type 11" evidence="1">
    <location>
        <begin position="54"/>
        <end position="148"/>
    </location>
</feature>
<organism evidence="2 3">
    <name type="scientific">Chondromyces apiculatus DSM 436</name>
    <dbReference type="NCBI Taxonomy" id="1192034"/>
    <lineage>
        <taxon>Bacteria</taxon>
        <taxon>Pseudomonadati</taxon>
        <taxon>Myxococcota</taxon>
        <taxon>Polyangia</taxon>
        <taxon>Polyangiales</taxon>
        <taxon>Polyangiaceae</taxon>
        <taxon>Chondromyces</taxon>
    </lineage>
</organism>
<dbReference type="Gene3D" id="3.40.50.150">
    <property type="entry name" value="Vaccinia Virus protein VP39"/>
    <property type="match status" value="1"/>
</dbReference>
<keyword evidence="2" id="KW-0489">Methyltransferase</keyword>
<dbReference type="STRING" id="1192034.CAP_4492"/>
<evidence type="ECO:0000313" key="2">
    <source>
        <dbReference type="EMBL" id="EYF04524.1"/>
    </source>
</evidence>
<sequence length="246" mass="27385">MTDDRDPAEPIARRSYAAFAARYAAIAPTKPHNGLYERPATLSLLGDVQGLHVLDAACGPGITSEIIARRGATVHGFDVTPEMVSLARERCQGLPADFTLGDLSAPFDWLDDARFDKTICALALDYVEHLTPAFRELHRVTRPGGTLTFSMAHPMGDWLHDAIRGDAPYHERRRFGLHWSGFGEPRPFIESYRRPLAEILNALADAGWILDRTLEPLPLPEMKAVDPRLHAELSLSPVFLCIRARR</sequence>
<protein>
    <submittedName>
        <fullName evidence="2">Methyltransferase</fullName>
    </submittedName>
</protein>
<evidence type="ECO:0000259" key="1">
    <source>
        <dbReference type="Pfam" id="PF08241"/>
    </source>
</evidence>
<gene>
    <name evidence="2" type="ORF">CAP_4492</name>
</gene>
<dbReference type="GO" id="GO:0010420">
    <property type="term" value="F:polyprenyldihydroxybenzoate methyltransferase activity"/>
    <property type="evidence" value="ECO:0007669"/>
    <property type="project" value="TreeGrafter"/>
</dbReference>